<dbReference type="Gene3D" id="3.30.160.880">
    <property type="entry name" value="Cell division protein ZapA protomer, N-terminal domain"/>
    <property type="match status" value="1"/>
</dbReference>
<dbReference type="Pfam" id="PF05164">
    <property type="entry name" value="ZapA"/>
    <property type="match status" value="1"/>
</dbReference>
<keyword evidence="4" id="KW-0963">Cytoplasm</keyword>
<evidence type="ECO:0000256" key="5">
    <source>
        <dbReference type="ARBA" id="ARBA00022618"/>
    </source>
</evidence>
<gene>
    <name evidence="12" type="ORF">PS2015_120</name>
</gene>
<dbReference type="GO" id="GO:0000921">
    <property type="term" value="P:septin ring assembly"/>
    <property type="evidence" value="ECO:0007669"/>
    <property type="project" value="TreeGrafter"/>
</dbReference>
<reference evidence="12 13" key="1">
    <citation type="submission" date="2015-11" db="EMBL/GenBank/DDBJ databases">
        <authorList>
            <person name="Zhang Y."/>
            <person name="Guo Z."/>
        </authorList>
    </citation>
    <scope>NUCLEOTIDE SEQUENCE [LARGE SCALE GENOMIC DNA]</scope>
    <source>
        <strain evidence="12 13">KCTC 32221</strain>
    </source>
</reference>
<dbReference type="RefSeq" id="WP_058020346.1">
    <property type="nucleotide sequence ID" value="NZ_CP013189.1"/>
</dbReference>
<dbReference type="GO" id="GO:0030428">
    <property type="term" value="C:cell septum"/>
    <property type="evidence" value="ECO:0007669"/>
    <property type="project" value="TreeGrafter"/>
</dbReference>
<comment type="similarity">
    <text evidence="2">Belongs to the ZapA family. Type 1 subfamily.</text>
</comment>
<dbReference type="GO" id="GO:0000917">
    <property type="term" value="P:division septum assembly"/>
    <property type="evidence" value="ECO:0007669"/>
    <property type="project" value="UniProtKB-KW"/>
</dbReference>
<sequence length="107" mass="12235">MSTHSSAASTVVVKILDREYQISCPPSEQDALLKSARYLDENMRKIKARGTIHGLEKISVMAALNITHELIQKNRQINESRHSNAQKIKYLEDKIEHALHKARQMDL</sequence>
<comment type="function">
    <text evidence="9">Activator of cell division through the inhibition of FtsZ GTPase activity, therefore promoting FtsZ assembly into bundles of protofilaments necessary for the formation of the division Z ring. It is recruited early at mid-cell but it is not essential for cell division.</text>
</comment>
<proteinExistence type="inferred from homology"/>
<dbReference type="InterPro" id="IPR042233">
    <property type="entry name" value="Cell_div_ZapA_N"/>
</dbReference>
<keyword evidence="6" id="KW-0175">Coiled coil</keyword>
<dbReference type="InterPro" id="IPR007838">
    <property type="entry name" value="Cell_div_ZapA-like"/>
</dbReference>
<keyword evidence="8" id="KW-0131">Cell cycle</keyword>
<evidence type="ECO:0000256" key="3">
    <source>
        <dbReference type="ARBA" id="ARBA00015195"/>
    </source>
</evidence>
<name>A0A0S2K905_9GAMM</name>
<dbReference type="GO" id="GO:0032153">
    <property type="term" value="C:cell division site"/>
    <property type="evidence" value="ECO:0007669"/>
    <property type="project" value="TreeGrafter"/>
</dbReference>
<evidence type="ECO:0000256" key="8">
    <source>
        <dbReference type="ARBA" id="ARBA00023306"/>
    </source>
</evidence>
<organism evidence="12 13">
    <name type="scientific">Pseudohongiella spirulinae</name>
    <dbReference type="NCBI Taxonomy" id="1249552"/>
    <lineage>
        <taxon>Bacteria</taxon>
        <taxon>Pseudomonadati</taxon>
        <taxon>Pseudomonadota</taxon>
        <taxon>Gammaproteobacteria</taxon>
        <taxon>Pseudomonadales</taxon>
        <taxon>Pseudohongiellaceae</taxon>
        <taxon>Pseudohongiella</taxon>
    </lineage>
</organism>
<keyword evidence="13" id="KW-1185">Reference proteome</keyword>
<dbReference type="SUPFAM" id="SSF102829">
    <property type="entry name" value="Cell division protein ZapA-like"/>
    <property type="match status" value="1"/>
</dbReference>
<comment type="subcellular location">
    <subcellularLocation>
        <location evidence="1">Cytoplasm</location>
    </subcellularLocation>
</comment>
<evidence type="ECO:0000256" key="7">
    <source>
        <dbReference type="ARBA" id="ARBA00023210"/>
    </source>
</evidence>
<dbReference type="Proteomes" id="UP000065641">
    <property type="component" value="Chromosome"/>
</dbReference>
<dbReference type="InterPro" id="IPR036192">
    <property type="entry name" value="Cell_div_ZapA-like_sf"/>
</dbReference>
<comment type="subunit">
    <text evidence="10">Homodimer. Interacts with FtsZ.</text>
</comment>
<keyword evidence="7" id="KW-0717">Septation</keyword>
<evidence type="ECO:0000256" key="2">
    <source>
        <dbReference type="ARBA" id="ARBA00010074"/>
    </source>
</evidence>
<dbReference type="OrthoDB" id="5772359at2"/>
<dbReference type="AlphaFoldDB" id="A0A0S2K905"/>
<dbReference type="Gene3D" id="1.20.5.50">
    <property type="match status" value="1"/>
</dbReference>
<evidence type="ECO:0000256" key="6">
    <source>
        <dbReference type="ARBA" id="ARBA00023054"/>
    </source>
</evidence>
<dbReference type="KEGG" id="pspi:PS2015_120"/>
<evidence type="ECO:0000256" key="9">
    <source>
        <dbReference type="ARBA" id="ARBA00024910"/>
    </source>
</evidence>
<dbReference type="EMBL" id="CP013189">
    <property type="protein sequence ID" value="ALO44816.1"/>
    <property type="molecule type" value="Genomic_DNA"/>
</dbReference>
<evidence type="ECO:0000256" key="1">
    <source>
        <dbReference type="ARBA" id="ARBA00004496"/>
    </source>
</evidence>
<dbReference type="STRING" id="1249552.PS2015_120"/>
<evidence type="ECO:0000256" key="4">
    <source>
        <dbReference type="ARBA" id="ARBA00022490"/>
    </source>
</evidence>
<dbReference type="GO" id="GO:0005829">
    <property type="term" value="C:cytosol"/>
    <property type="evidence" value="ECO:0007669"/>
    <property type="project" value="TreeGrafter"/>
</dbReference>
<keyword evidence="5 12" id="KW-0132">Cell division</keyword>
<evidence type="ECO:0000256" key="11">
    <source>
        <dbReference type="ARBA" id="ARBA00033158"/>
    </source>
</evidence>
<dbReference type="PANTHER" id="PTHR34981:SF1">
    <property type="entry name" value="CELL DIVISION PROTEIN ZAPA"/>
    <property type="match status" value="1"/>
</dbReference>
<dbReference type="PANTHER" id="PTHR34981">
    <property type="entry name" value="CELL DIVISION PROTEIN ZAPA"/>
    <property type="match status" value="1"/>
</dbReference>
<accession>A0A0S2K905</accession>
<protein>
    <recommendedName>
        <fullName evidence="3">Cell division protein ZapA</fullName>
    </recommendedName>
    <alternativeName>
        <fullName evidence="11">Z ring-associated protein ZapA</fullName>
    </alternativeName>
</protein>
<dbReference type="GO" id="GO:0043093">
    <property type="term" value="P:FtsZ-dependent cytokinesis"/>
    <property type="evidence" value="ECO:0007669"/>
    <property type="project" value="TreeGrafter"/>
</dbReference>
<evidence type="ECO:0000313" key="12">
    <source>
        <dbReference type="EMBL" id="ALO44816.1"/>
    </source>
</evidence>
<evidence type="ECO:0000313" key="13">
    <source>
        <dbReference type="Proteomes" id="UP000065641"/>
    </source>
</evidence>
<evidence type="ECO:0000256" key="10">
    <source>
        <dbReference type="ARBA" id="ARBA00026068"/>
    </source>
</evidence>